<feature type="transmembrane region" description="Helical" evidence="1">
    <location>
        <begin position="20"/>
        <end position="39"/>
    </location>
</feature>
<evidence type="ECO:0000259" key="2">
    <source>
        <dbReference type="Pfam" id="PF13400"/>
    </source>
</evidence>
<feature type="domain" description="Putative Flp pilus-assembly TadG-like N-terminal" evidence="2">
    <location>
        <begin position="18"/>
        <end position="64"/>
    </location>
</feature>
<dbReference type="OrthoDB" id="3542193at2"/>
<dbReference type="InterPro" id="IPR028087">
    <property type="entry name" value="Tad_N"/>
</dbReference>
<sequence length="145" mass="15520">MKRDERRAVPPSGRRDRGTFSMFTVLFTPSVLLFAGLLLDGGMAIHARERALDIAEQSARKGADQIDVEHLRDTGEIILDGTACGEAVAFAGNFPGGYAAVCNETGPDEVTVNVTTQVEPVFLGLFIQTNFQIDVNASAHPEDGA</sequence>
<dbReference type="AlphaFoldDB" id="A0A3N1D9C6"/>
<dbReference type="Pfam" id="PF13400">
    <property type="entry name" value="Tad"/>
    <property type="match status" value="1"/>
</dbReference>
<keyword evidence="1" id="KW-0812">Transmembrane</keyword>
<keyword evidence="4" id="KW-1185">Reference proteome</keyword>
<evidence type="ECO:0000313" key="3">
    <source>
        <dbReference type="EMBL" id="ROO90096.1"/>
    </source>
</evidence>
<dbReference type="RefSeq" id="WP_123669098.1">
    <property type="nucleotide sequence ID" value="NZ_RJKE01000001.1"/>
</dbReference>
<dbReference type="EMBL" id="RJKE01000001">
    <property type="protein sequence ID" value="ROO90096.1"/>
    <property type="molecule type" value="Genomic_DNA"/>
</dbReference>
<accession>A0A3N1D9C6</accession>
<proteinExistence type="predicted"/>
<organism evidence="3 4">
    <name type="scientific">Actinocorallia herbida</name>
    <dbReference type="NCBI Taxonomy" id="58109"/>
    <lineage>
        <taxon>Bacteria</taxon>
        <taxon>Bacillati</taxon>
        <taxon>Actinomycetota</taxon>
        <taxon>Actinomycetes</taxon>
        <taxon>Streptosporangiales</taxon>
        <taxon>Thermomonosporaceae</taxon>
        <taxon>Actinocorallia</taxon>
    </lineage>
</organism>
<keyword evidence="1" id="KW-0472">Membrane</keyword>
<evidence type="ECO:0000313" key="4">
    <source>
        <dbReference type="Proteomes" id="UP000272400"/>
    </source>
</evidence>
<keyword evidence="1" id="KW-1133">Transmembrane helix</keyword>
<dbReference type="Proteomes" id="UP000272400">
    <property type="component" value="Unassembled WGS sequence"/>
</dbReference>
<evidence type="ECO:0000256" key="1">
    <source>
        <dbReference type="SAM" id="Phobius"/>
    </source>
</evidence>
<name>A0A3N1D9C6_9ACTN</name>
<protein>
    <submittedName>
        <fullName evidence="3">Putative Flp pilus-assembly TadE/G-like protein</fullName>
    </submittedName>
</protein>
<comment type="caution">
    <text evidence="3">The sequence shown here is derived from an EMBL/GenBank/DDBJ whole genome shotgun (WGS) entry which is preliminary data.</text>
</comment>
<reference evidence="3 4" key="1">
    <citation type="submission" date="2018-11" db="EMBL/GenBank/DDBJ databases">
        <title>Sequencing the genomes of 1000 actinobacteria strains.</title>
        <authorList>
            <person name="Klenk H.-P."/>
        </authorList>
    </citation>
    <scope>NUCLEOTIDE SEQUENCE [LARGE SCALE GENOMIC DNA]</scope>
    <source>
        <strain evidence="3 4">DSM 44254</strain>
    </source>
</reference>
<gene>
    <name evidence="3" type="ORF">EDD29_7812</name>
</gene>